<feature type="region of interest" description="Disordered" evidence="6">
    <location>
        <begin position="19"/>
        <end position="70"/>
    </location>
</feature>
<keyword evidence="5 7" id="KW-0472">Membrane</keyword>
<dbReference type="PANTHER" id="PTHR42893">
    <property type="entry name" value="PROTEIN DETOXIFICATION 44, CHLOROPLASTIC-RELATED"/>
    <property type="match status" value="1"/>
</dbReference>
<sequence length="506" mass="51788">MVAHTLPAITAPATVLLMPSEPLDASHPSPVGSGSAPSQGEPTPAERTTGSPAEPSRPAPSAPPHSDSTRRTIDRSIARLAIPALGALIAEPLFLVVDSALVGHLGMAPLAGLAVAGAILQTAVGLMIFLAYSTTPLVARRRGAGDVRGAVQAGIDGLWLALGIGAVVGTALWFLSEPLIAAFGVAPDAAEQARIYLSISCAGIPAMLVVFAASGLLRGLQDTRTPLTVATIGFAINAVLNWWFIYGLGLGIGGSALGTVIAQWGMVAVYLLVIVRHARRAGAGFLPRRDGLGHAGRSGGWLFVRTLGLRAALLATVFAATSHGTAATAGYQIVFTIFSTAAFALDALAIAAQALIGDALGARNAARARFVTRRSIFWGVSCGIVFGLLLAASSPVLGRVFTSDPAVLAILTPALLVLGISLPLGGLVFVLDGVLMGAGDARYLAWTSVLNLAVYLPILWALTVLVPSGAPALVALTAGFTIVFMLARAVTLGLRTRGGRWVRLGV</sequence>
<accession>A0A4R6S0V1</accession>
<dbReference type="PANTHER" id="PTHR42893:SF46">
    <property type="entry name" value="PROTEIN DETOXIFICATION 44, CHLOROPLASTIC"/>
    <property type="match status" value="1"/>
</dbReference>
<dbReference type="InterPro" id="IPR002528">
    <property type="entry name" value="MATE_fam"/>
</dbReference>
<dbReference type="Proteomes" id="UP000295601">
    <property type="component" value="Unassembled WGS sequence"/>
</dbReference>
<feature type="transmembrane region" description="Helical" evidence="7">
    <location>
        <begin position="108"/>
        <end position="132"/>
    </location>
</feature>
<feature type="compositionally biased region" description="Polar residues" evidence="6">
    <location>
        <begin position="35"/>
        <end position="50"/>
    </location>
</feature>
<feature type="transmembrane region" description="Helical" evidence="7">
    <location>
        <begin position="261"/>
        <end position="278"/>
    </location>
</feature>
<feature type="transmembrane region" description="Helical" evidence="7">
    <location>
        <begin position="406"/>
        <end position="431"/>
    </location>
</feature>
<evidence type="ECO:0000256" key="4">
    <source>
        <dbReference type="ARBA" id="ARBA00022989"/>
    </source>
</evidence>
<proteinExistence type="inferred from homology"/>
<dbReference type="Pfam" id="PF01554">
    <property type="entry name" value="MatE"/>
    <property type="match status" value="2"/>
</dbReference>
<feature type="transmembrane region" description="Helical" evidence="7">
    <location>
        <begin position="195"/>
        <end position="217"/>
    </location>
</feature>
<dbReference type="NCBIfam" id="TIGR00797">
    <property type="entry name" value="matE"/>
    <property type="match status" value="1"/>
</dbReference>
<evidence type="ECO:0000256" key="5">
    <source>
        <dbReference type="ARBA" id="ARBA00023136"/>
    </source>
</evidence>
<reference evidence="8 9" key="1">
    <citation type="submission" date="2019-03" db="EMBL/GenBank/DDBJ databases">
        <title>Genomic analyses of the natural microbiome of Caenorhabditis elegans.</title>
        <authorList>
            <person name="Samuel B."/>
        </authorList>
    </citation>
    <scope>NUCLEOTIDE SEQUENCE [LARGE SCALE GENOMIC DNA]</scope>
    <source>
        <strain evidence="8 9">JUb18</strain>
    </source>
</reference>
<name>A0A4R6S0V1_9MICO</name>
<comment type="subcellular location">
    <subcellularLocation>
        <location evidence="1">Membrane</location>
        <topology evidence="1">Multi-pass membrane protein</topology>
    </subcellularLocation>
</comment>
<evidence type="ECO:0000313" key="8">
    <source>
        <dbReference type="EMBL" id="TDP93149.1"/>
    </source>
</evidence>
<dbReference type="GO" id="GO:0005886">
    <property type="term" value="C:plasma membrane"/>
    <property type="evidence" value="ECO:0007669"/>
    <property type="project" value="TreeGrafter"/>
</dbReference>
<keyword evidence="9" id="KW-1185">Reference proteome</keyword>
<gene>
    <name evidence="8" type="ORF">EDF62_1125</name>
</gene>
<dbReference type="EMBL" id="SNYA01000003">
    <property type="protein sequence ID" value="TDP93149.1"/>
    <property type="molecule type" value="Genomic_DNA"/>
</dbReference>
<keyword evidence="4 7" id="KW-1133">Transmembrane helix</keyword>
<feature type="transmembrane region" description="Helical" evidence="7">
    <location>
        <begin position="299"/>
        <end position="321"/>
    </location>
</feature>
<keyword evidence="3 7" id="KW-0812">Transmembrane</keyword>
<dbReference type="AlphaFoldDB" id="A0A4R6S0V1"/>
<comment type="similarity">
    <text evidence="2">Belongs to the multi antimicrobial extrusion (MATE) (TC 2.A.66.1) family.</text>
</comment>
<feature type="transmembrane region" description="Helical" evidence="7">
    <location>
        <begin position="376"/>
        <end position="394"/>
    </location>
</feature>
<evidence type="ECO:0000256" key="3">
    <source>
        <dbReference type="ARBA" id="ARBA00022692"/>
    </source>
</evidence>
<evidence type="ECO:0000256" key="6">
    <source>
        <dbReference type="SAM" id="MobiDB-lite"/>
    </source>
</evidence>
<evidence type="ECO:0000256" key="2">
    <source>
        <dbReference type="ARBA" id="ARBA00010199"/>
    </source>
</evidence>
<feature type="transmembrane region" description="Helical" evidence="7">
    <location>
        <begin position="153"/>
        <end position="175"/>
    </location>
</feature>
<comment type="caution">
    <text evidence="8">The sequence shown here is derived from an EMBL/GenBank/DDBJ whole genome shotgun (WGS) entry which is preliminary data.</text>
</comment>
<feature type="transmembrane region" description="Helical" evidence="7">
    <location>
        <begin position="443"/>
        <end position="466"/>
    </location>
</feature>
<dbReference type="GO" id="GO:0015297">
    <property type="term" value="F:antiporter activity"/>
    <property type="evidence" value="ECO:0007669"/>
    <property type="project" value="InterPro"/>
</dbReference>
<evidence type="ECO:0000313" key="9">
    <source>
        <dbReference type="Proteomes" id="UP000295601"/>
    </source>
</evidence>
<feature type="transmembrane region" description="Helical" evidence="7">
    <location>
        <begin position="229"/>
        <end position="249"/>
    </location>
</feature>
<dbReference type="InterPro" id="IPR044644">
    <property type="entry name" value="DinF-like"/>
</dbReference>
<organism evidence="8 9">
    <name type="scientific">Leucobacter luti</name>
    <dbReference type="NCBI Taxonomy" id="340320"/>
    <lineage>
        <taxon>Bacteria</taxon>
        <taxon>Bacillati</taxon>
        <taxon>Actinomycetota</taxon>
        <taxon>Actinomycetes</taxon>
        <taxon>Micrococcales</taxon>
        <taxon>Microbacteriaceae</taxon>
        <taxon>Leucobacter</taxon>
    </lineage>
</organism>
<feature type="transmembrane region" description="Helical" evidence="7">
    <location>
        <begin position="333"/>
        <end position="356"/>
    </location>
</feature>
<evidence type="ECO:0000256" key="1">
    <source>
        <dbReference type="ARBA" id="ARBA00004141"/>
    </source>
</evidence>
<dbReference type="CDD" id="cd13136">
    <property type="entry name" value="MATE_DinF_like"/>
    <property type="match status" value="1"/>
</dbReference>
<feature type="transmembrane region" description="Helical" evidence="7">
    <location>
        <begin position="80"/>
        <end position="102"/>
    </location>
</feature>
<feature type="transmembrane region" description="Helical" evidence="7">
    <location>
        <begin position="472"/>
        <end position="494"/>
    </location>
</feature>
<evidence type="ECO:0000256" key="7">
    <source>
        <dbReference type="SAM" id="Phobius"/>
    </source>
</evidence>
<protein>
    <submittedName>
        <fullName evidence="8">Putative MATE family efflux protein</fullName>
    </submittedName>
</protein>
<dbReference type="GO" id="GO:0042910">
    <property type="term" value="F:xenobiotic transmembrane transporter activity"/>
    <property type="evidence" value="ECO:0007669"/>
    <property type="project" value="InterPro"/>
</dbReference>